<name>A0ABV8FH65_9ACTN</name>
<dbReference type="EMBL" id="JBHSBC010000058">
    <property type="protein sequence ID" value="MFC3986603.1"/>
    <property type="molecule type" value="Genomic_DNA"/>
</dbReference>
<comment type="caution">
    <text evidence="2">The sequence shown here is derived from an EMBL/GenBank/DDBJ whole genome shotgun (WGS) entry which is preliminary data.</text>
</comment>
<sequence length="118" mass="11906">MSGKIRTAALAVAVSLTIVPVGATTAFAAAAKPNLRACYDGNCKISITRKVSFRIDPGFGITKLTLSFNAGGVHVKSSGPGVSGSAYFSGSGSVTVNGITVQALSLSSRKAVLRLTTS</sequence>
<proteinExistence type="predicted"/>
<evidence type="ECO:0000313" key="3">
    <source>
        <dbReference type="Proteomes" id="UP001595698"/>
    </source>
</evidence>
<organism evidence="2 3">
    <name type="scientific">Streptosporangium jomthongense</name>
    <dbReference type="NCBI Taxonomy" id="1193683"/>
    <lineage>
        <taxon>Bacteria</taxon>
        <taxon>Bacillati</taxon>
        <taxon>Actinomycetota</taxon>
        <taxon>Actinomycetes</taxon>
        <taxon>Streptosporangiales</taxon>
        <taxon>Streptosporangiaceae</taxon>
        <taxon>Streptosporangium</taxon>
    </lineage>
</organism>
<keyword evidence="1" id="KW-0732">Signal</keyword>
<dbReference type="Proteomes" id="UP001595698">
    <property type="component" value="Unassembled WGS sequence"/>
</dbReference>
<reference evidence="3" key="1">
    <citation type="journal article" date="2019" name="Int. J. Syst. Evol. Microbiol.">
        <title>The Global Catalogue of Microorganisms (GCM) 10K type strain sequencing project: providing services to taxonomists for standard genome sequencing and annotation.</title>
        <authorList>
            <consortium name="The Broad Institute Genomics Platform"/>
            <consortium name="The Broad Institute Genome Sequencing Center for Infectious Disease"/>
            <person name="Wu L."/>
            <person name="Ma J."/>
        </authorList>
    </citation>
    <scope>NUCLEOTIDE SEQUENCE [LARGE SCALE GENOMIC DNA]</scope>
    <source>
        <strain evidence="3">TBRC 7912</strain>
    </source>
</reference>
<evidence type="ECO:0000256" key="1">
    <source>
        <dbReference type="SAM" id="SignalP"/>
    </source>
</evidence>
<protein>
    <submittedName>
        <fullName evidence="2">Uncharacterized protein</fullName>
    </submittedName>
</protein>
<gene>
    <name evidence="2" type="ORF">ACFOYY_41185</name>
</gene>
<accession>A0ABV8FH65</accession>
<feature type="chain" id="PRO_5046949403" evidence="1">
    <location>
        <begin position="24"/>
        <end position="118"/>
    </location>
</feature>
<keyword evidence="3" id="KW-1185">Reference proteome</keyword>
<feature type="signal peptide" evidence="1">
    <location>
        <begin position="1"/>
        <end position="23"/>
    </location>
</feature>
<dbReference type="RefSeq" id="WP_386196947.1">
    <property type="nucleotide sequence ID" value="NZ_JBHSBC010000058.1"/>
</dbReference>
<evidence type="ECO:0000313" key="2">
    <source>
        <dbReference type="EMBL" id="MFC3986603.1"/>
    </source>
</evidence>